<feature type="chain" id="PRO_5043981786" evidence="2">
    <location>
        <begin position="21"/>
        <end position="212"/>
    </location>
</feature>
<dbReference type="EMBL" id="JAVBVO010000003">
    <property type="protein sequence ID" value="MDZ5759593.1"/>
    <property type="molecule type" value="Genomic_DNA"/>
</dbReference>
<feature type="domain" description="PepSY" evidence="3">
    <location>
        <begin position="66"/>
        <end position="124"/>
    </location>
</feature>
<dbReference type="Pfam" id="PF03413">
    <property type="entry name" value="PepSY"/>
    <property type="match status" value="2"/>
</dbReference>
<evidence type="ECO:0000259" key="3">
    <source>
        <dbReference type="Pfam" id="PF03413"/>
    </source>
</evidence>
<evidence type="ECO:0000256" key="1">
    <source>
        <dbReference type="SAM" id="MobiDB-lite"/>
    </source>
</evidence>
<proteinExistence type="predicted"/>
<protein>
    <submittedName>
        <fullName evidence="4">PepSY domain-containing protein</fullName>
    </submittedName>
</protein>
<organism evidence="4 5">
    <name type="scientific">Carnobacterium maltaromaticum</name>
    <name type="common">Carnobacterium piscicola</name>
    <dbReference type="NCBI Taxonomy" id="2751"/>
    <lineage>
        <taxon>Bacteria</taxon>
        <taxon>Bacillati</taxon>
        <taxon>Bacillota</taxon>
        <taxon>Bacilli</taxon>
        <taxon>Lactobacillales</taxon>
        <taxon>Carnobacteriaceae</taxon>
        <taxon>Carnobacterium</taxon>
    </lineage>
</organism>
<evidence type="ECO:0000313" key="4">
    <source>
        <dbReference type="EMBL" id="MDZ5759593.1"/>
    </source>
</evidence>
<comment type="caution">
    <text evidence="4">The sequence shown here is derived from an EMBL/GenBank/DDBJ whole genome shotgun (WGS) entry which is preliminary data.</text>
</comment>
<dbReference type="AlphaFoldDB" id="A0AAW9JVG5"/>
<evidence type="ECO:0000256" key="2">
    <source>
        <dbReference type="SAM" id="SignalP"/>
    </source>
</evidence>
<dbReference type="PROSITE" id="PS51257">
    <property type="entry name" value="PROKAR_LIPOPROTEIN"/>
    <property type="match status" value="1"/>
</dbReference>
<dbReference type="RefSeq" id="WP_201730322.1">
    <property type="nucleotide sequence ID" value="NZ_CAJGUR010000008.1"/>
</dbReference>
<accession>A0AAW9JVG5</accession>
<evidence type="ECO:0000313" key="5">
    <source>
        <dbReference type="Proteomes" id="UP001290462"/>
    </source>
</evidence>
<dbReference type="Gene3D" id="3.10.450.40">
    <property type="match status" value="2"/>
</dbReference>
<feature type="compositionally biased region" description="Low complexity" evidence="1">
    <location>
        <begin position="28"/>
        <end position="59"/>
    </location>
</feature>
<reference evidence="4" key="1">
    <citation type="submission" date="2023-08" db="EMBL/GenBank/DDBJ databases">
        <title>Genomic characterization of piscicolin 126 produced by Carnobacterium maltaromaticum CM22 strain isolated from salmon (Salmo salar).</title>
        <authorList>
            <person name="Gonzalez-Gragera E."/>
            <person name="Garcia-Lopez J.D."/>
            <person name="Teso-Perez C."/>
            <person name="Gimenez-Hernandez I."/>
            <person name="Peralta-Sanchez J.M."/>
            <person name="Valdivia E."/>
            <person name="Montalban-Lopez M."/>
            <person name="Martin-Platero A.M."/>
            <person name="Banos A."/>
            <person name="Martinez-Bueno M."/>
        </authorList>
    </citation>
    <scope>NUCLEOTIDE SEQUENCE</scope>
    <source>
        <strain evidence="4">CM22</strain>
    </source>
</reference>
<feature type="signal peptide" evidence="2">
    <location>
        <begin position="1"/>
        <end position="20"/>
    </location>
</feature>
<sequence length="212" mass="23042">MNKKIVIGMISIATVALLGACGNGNTKETSTNNNNQATSSSQVASSTTESSPSTTSTSSLLNQEFKVSLDDAIQLFSKEHPDVDITSIEFDTSFGAYGYKIEGVDDANEYELFIDADTKEISKQKEERLDSEDANGAARKNDALLLDNIISPQKAMEAAFSEANKQGDVTEWKLSQEVQKTFYEVTIKNGSNETEVKIDSVSGDILQTEQDD</sequence>
<feature type="region of interest" description="Disordered" evidence="1">
    <location>
        <begin position="27"/>
        <end position="59"/>
    </location>
</feature>
<gene>
    <name evidence="4" type="ORF">RAK27_13090</name>
</gene>
<keyword evidence="2" id="KW-0732">Signal</keyword>
<name>A0AAW9JVG5_CARML</name>
<dbReference type="Proteomes" id="UP001290462">
    <property type="component" value="Unassembled WGS sequence"/>
</dbReference>
<dbReference type="InterPro" id="IPR025711">
    <property type="entry name" value="PepSY"/>
</dbReference>
<feature type="domain" description="PepSY" evidence="3">
    <location>
        <begin position="150"/>
        <end position="206"/>
    </location>
</feature>